<keyword evidence="2" id="KW-1185">Reference proteome</keyword>
<dbReference type="AlphaFoldDB" id="A0A2G5SB84"/>
<sequence length="72" mass="8521">MKIKQVKQKRIVVTMEFQMCLATIAEKAELPVSRNEKSSKTCLLPYYVINPRQFYLSSFYNMFFCKNKITNS</sequence>
<protein>
    <submittedName>
        <fullName evidence="1">Uncharacterized protein</fullName>
    </submittedName>
</protein>
<evidence type="ECO:0000313" key="1">
    <source>
        <dbReference type="EMBL" id="PIC12300.1"/>
    </source>
</evidence>
<proteinExistence type="predicted"/>
<organism evidence="1 2">
    <name type="scientific">Caenorhabditis nigoni</name>
    <dbReference type="NCBI Taxonomy" id="1611254"/>
    <lineage>
        <taxon>Eukaryota</taxon>
        <taxon>Metazoa</taxon>
        <taxon>Ecdysozoa</taxon>
        <taxon>Nematoda</taxon>
        <taxon>Chromadorea</taxon>
        <taxon>Rhabditida</taxon>
        <taxon>Rhabditina</taxon>
        <taxon>Rhabditomorpha</taxon>
        <taxon>Rhabditoidea</taxon>
        <taxon>Rhabditidae</taxon>
        <taxon>Peloderinae</taxon>
        <taxon>Caenorhabditis</taxon>
    </lineage>
</organism>
<evidence type="ECO:0000313" key="2">
    <source>
        <dbReference type="Proteomes" id="UP000230233"/>
    </source>
</evidence>
<name>A0A2G5SB84_9PELO</name>
<dbReference type="EMBL" id="PDUG01000025">
    <property type="protein sequence ID" value="PIC12300.1"/>
    <property type="molecule type" value="Genomic_DNA"/>
</dbReference>
<gene>
    <name evidence="1" type="ORF">B9Z55_028531</name>
</gene>
<reference evidence="2" key="1">
    <citation type="submission" date="2017-10" db="EMBL/GenBank/DDBJ databases">
        <title>Rapid genome shrinkage in a self-fertile nematode reveals novel sperm competition proteins.</title>
        <authorList>
            <person name="Yin D."/>
            <person name="Schwarz E.M."/>
            <person name="Thomas C.G."/>
            <person name="Felde R.L."/>
            <person name="Korf I.F."/>
            <person name="Cutter A.D."/>
            <person name="Schartner C.M."/>
            <person name="Ralston E.J."/>
            <person name="Meyer B.J."/>
            <person name="Haag E.S."/>
        </authorList>
    </citation>
    <scope>NUCLEOTIDE SEQUENCE [LARGE SCALE GENOMIC DNA]</scope>
    <source>
        <strain evidence="2">JU1422</strain>
    </source>
</reference>
<accession>A0A2G5SB84</accession>
<dbReference type="Proteomes" id="UP000230233">
    <property type="component" value="Unassembled WGS sequence"/>
</dbReference>
<comment type="caution">
    <text evidence="1">The sequence shown here is derived from an EMBL/GenBank/DDBJ whole genome shotgun (WGS) entry which is preliminary data.</text>
</comment>